<dbReference type="InterPro" id="IPR045864">
    <property type="entry name" value="aa-tRNA-synth_II/BPL/LPL"/>
</dbReference>
<keyword evidence="3 6" id="KW-0067">ATP-binding</keyword>
<keyword evidence="6" id="KW-0678">Repressor</keyword>
<keyword evidence="2 6" id="KW-0547">Nucleotide-binding</keyword>
<dbReference type="InterPro" id="IPR008988">
    <property type="entry name" value="Transcriptional_repressor_C"/>
</dbReference>
<dbReference type="Pfam" id="PF03099">
    <property type="entry name" value="BPL_LplA_LipB"/>
    <property type="match status" value="1"/>
</dbReference>
<dbReference type="PROSITE" id="PS51733">
    <property type="entry name" value="BPL_LPL_CATALYTIC"/>
    <property type="match status" value="1"/>
</dbReference>
<dbReference type="HOGENOM" id="CLU_051096_4_0_6"/>
<dbReference type="FunFam" id="3.30.930.10:FF:000050">
    <property type="entry name" value="Bifunctional ligase/repressor BirA"/>
    <property type="match status" value="1"/>
</dbReference>
<dbReference type="NCBIfam" id="TIGR00121">
    <property type="entry name" value="birA_ligase"/>
    <property type="match status" value="1"/>
</dbReference>
<evidence type="ECO:0000256" key="2">
    <source>
        <dbReference type="ARBA" id="ARBA00022741"/>
    </source>
</evidence>
<dbReference type="HAMAP" id="MF_00978">
    <property type="entry name" value="Bifunct_BirA"/>
    <property type="match status" value="1"/>
</dbReference>
<proteinExistence type="inferred from homology"/>
<evidence type="ECO:0000313" key="8">
    <source>
        <dbReference type="EMBL" id="AEI74996.1"/>
    </source>
</evidence>
<keyword evidence="4 6" id="KW-0092">Biotin</keyword>
<dbReference type="SUPFAM" id="SSF55681">
    <property type="entry name" value="Class II aaRS and biotin synthetases"/>
    <property type="match status" value="1"/>
</dbReference>
<evidence type="ECO:0000256" key="6">
    <source>
        <dbReference type="HAMAP-Rule" id="MF_00978"/>
    </source>
</evidence>
<feature type="binding site" evidence="6">
    <location>
        <begin position="112"/>
        <end position="114"/>
    </location>
    <ligand>
        <name>biotin</name>
        <dbReference type="ChEBI" id="CHEBI:57586"/>
    </ligand>
</feature>
<dbReference type="Gene3D" id="2.30.30.100">
    <property type="match status" value="1"/>
</dbReference>
<comment type="catalytic activity">
    <reaction evidence="5 6">
        <text>biotin + L-lysyl-[protein] + ATP = N(6)-biotinyl-L-lysyl-[protein] + AMP + diphosphate + H(+)</text>
        <dbReference type="Rhea" id="RHEA:11756"/>
        <dbReference type="Rhea" id="RHEA-COMP:9752"/>
        <dbReference type="Rhea" id="RHEA-COMP:10505"/>
        <dbReference type="ChEBI" id="CHEBI:15378"/>
        <dbReference type="ChEBI" id="CHEBI:29969"/>
        <dbReference type="ChEBI" id="CHEBI:30616"/>
        <dbReference type="ChEBI" id="CHEBI:33019"/>
        <dbReference type="ChEBI" id="CHEBI:57586"/>
        <dbReference type="ChEBI" id="CHEBI:83144"/>
        <dbReference type="ChEBI" id="CHEBI:456215"/>
        <dbReference type="EC" id="6.3.4.15"/>
    </reaction>
</comment>
<dbReference type="eggNOG" id="COG0340">
    <property type="taxonomic scope" value="Bacteria"/>
</dbReference>
<evidence type="ECO:0000256" key="1">
    <source>
        <dbReference type="ARBA" id="ARBA00022598"/>
    </source>
</evidence>
<evidence type="ECO:0000313" key="9">
    <source>
        <dbReference type="Proteomes" id="UP000000504"/>
    </source>
</evidence>
<dbReference type="CDD" id="cd16442">
    <property type="entry name" value="BPL"/>
    <property type="match status" value="1"/>
</dbReference>
<keyword evidence="6" id="KW-0804">Transcription</keyword>
<comment type="function">
    <text evidence="6">Acts both as a biotin--[acetyl-CoA-carboxylase] ligase and a biotin-operon repressor. In the presence of ATP, BirA activates biotin to form the BirA-biotinyl-5'-adenylate (BirA-bio-5'-AMP or holoBirA) complex. HoloBirA can either transfer the biotinyl moiety to the biotin carboxyl carrier protein (BCCP) subunit of acetyl-CoA carboxylase, or bind to the biotin operator site and inhibit transcription of the operon.</text>
</comment>
<dbReference type="GO" id="GO:0005524">
    <property type="term" value="F:ATP binding"/>
    <property type="evidence" value="ECO:0007669"/>
    <property type="project" value="UniProtKB-UniRule"/>
</dbReference>
<dbReference type="InterPro" id="IPR004143">
    <property type="entry name" value="BPL_LPL_catalytic"/>
</dbReference>
<gene>
    <name evidence="6 8" type="primary">birA</name>
    <name evidence="8" type="ordered locus">MEPCIT_369</name>
</gene>
<dbReference type="PANTHER" id="PTHR12835:SF5">
    <property type="entry name" value="BIOTIN--PROTEIN LIGASE"/>
    <property type="match status" value="1"/>
</dbReference>
<dbReference type="EC" id="6.3.4.15" evidence="6"/>
<dbReference type="Pfam" id="PF02237">
    <property type="entry name" value="BPL_C"/>
    <property type="match status" value="1"/>
</dbReference>
<dbReference type="Gene3D" id="1.10.10.10">
    <property type="entry name" value="Winged helix-like DNA-binding domain superfamily/Winged helix DNA-binding domain"/>
    <property type="match status" value="1"/>
</dbReference>
<dbReference type="InterPro" id="IPR003142">
    <property type="entry name" value="BPL_C"/>
</dbReference>
<comment type="similarity">
    <text evidence="6">Belongs to the biotin--protein ligase family.</text>
</comment>
<dbReference type="InterPro" id="IPR036388">
    <property type="entry name" value="WH-like_DNA-bd_sf"/>
</dbReference>
<dbReference type="Proteomes" id="UP000000504">
    <property type="component" value="Chromosome"/>
</dbReference>
<feature type="binding site" evidence="6">
    <location>
        <position position="206"/>
    </location>
    <ligand>
        <name>biotin</name>
        <dbReference type="ChEBI" id="CHEBI:57586"/>
    </ligand>
</feature>
<dbReference type="InterPro" id="IPR004408">
    <property type="entry name" value="Biotin_CoA_COase_ligase"/>
</dbReference>
<dbReference type="Gene3D" id="3.30.930.10">
    <property type="entry name" value="Bira Bifunctional Protein, Domain 2"/>
    <property type="match status" value="1"/>
</dbReference>
<keyword evidence="6" id="KW-0238">DNA-binding</keyword>
<dbReference type="SUPFAM" id="SSF50037">
    <property type="entry name" value="C-terminal domain of transcriptional repressors"/>
    <property type="match status" value="1"/>
</dbReference>
<dbReference type="NCBIfam" id="NF008849">
    <property type="entry name" value="PRK11886.1-4"/>
    <property type="match status" value="1"/>
</dbReference>
<accession>F7XY20</accession>
<protein>
    <recommendedName>
        <fullName evidence="6">Bifunctional ligase/repressor BirA</fullName>
    </recommendedName>
    <alternativeName>
        <fullName evidence="6">Biotin operon repressor</fullName>
    </alternativeName>
    <alternativeName>
        <fullName evidence="6">Biotin--[acetyl-CoA-carboxylase] ligase</fullName>
        <ecNumber evidence="6">6.3.4.15</ecNumber>
    </alternativeName>
    <alternativeName>
        <fullName evidence="6">Biotin--protein ligase</fullName>
    </alternativeName>
    <alternativeName>
        <fullName evidence="6">Biotin-[acetyl-CoA carboxylase] synthetase</fullName>
    </alternativeName>
</protein>
<dbReference type="GO" id="GO:0004077">
    <property type="term" value="F:biotin--[biotin carboxyl-carrier protein] ligase activity"/>
    <property type="evidence" value="ECO:0007669"/>
    <property type="project" value="UniProtKB-UniRule"/>
</dbReference>
<reference key="1">
    <citation type="submission" date="2010-09" db="EMBL/GenBank/DDBJ databases">
        <title>An interdependent metabolic patchwork in the nested three-way symbiosis of mealybugs.</title>
        <authorList>
            <person name="McCutcheon J.P."/>
            <person name="von Dohlen C.D."/>
        </authorList>
    </citation>
    <scope>NUCLEOTIDE SEQUENCE</scope>
    <source>
        <strain>PCIT</strain>
    </source>
</reference>
<evidence type="ECO:0000256" key="4">
    <source>
        <dbReference type="ARBA" id="ARBA00023267"/>
    </source>
</evidence>
<keyword evidence="9" id="KW-1185">Reference proteome</keyword>
<evidence type="ECO:0000259" key="7">
    <source>
        <dbReference type="PROSITE" id="PS51733"/>
    </source>
</evidence>
<sequence length="343" mass="38120">MSGWSLKLASALIAILVGSDRMKNVGIPLKLISLLADGEFHSGAKLSALFGMSFAEINKYIQTVREWGVEVLTITVPKTGYRLHEPLQLLDETAIWARLPYGRLVVISVINSTNQYLIDRIGILEPGDVCTAEYQTQGRGRRGRKWLSPFGKNIYLSIYWRFEQGQSATSGLSIMVGIVIAEMLQRLGFEGVRVKWPNDIYLNNSKLAGILLEITGQVGNVIHFVIGVGMNLNMPGSASDMIDQDWINLQEVGITIDRNALVAELINTLRQTLQQFERDGFAPFVNRWQSLDNFYNCPVKLIIGNQEIRGISSGINTNGALLLEQDGEYHAYSDGDISLRLAS</sequence>
<dbReference type="KEGG" id="men:MEPCIT_369"/>
<keyword evidence="1 6" id="KW-0436">Ligase</keyword>
<dbReference type="EMBL" id="CP002243">
    <property type="protein sequence ID" value="AEI74996.1"/>
    <property type="molecule type" value="Genomic_DNA"/>
</dbReference>
<feature type="binding site" evidence="6">
    <location>
        <begin position="139"/>
        <end position="141"/>
    </location>
    <ligand>
        <name>biotin</name>
        <dbReference type="ChEBI" id="CHEBI:57586"/>
    </ligand>
</feature>
<dbReference type="NCBIfam" id="NF008847">
    <property type="entry name" value="PRK11886.1-2"/>
    <property type="match status" value="1"/>
</dbReference>
<dbReference type="eggNOG" id="COG1654">
    <property type="taxonomic scope" value="Bacteria"/>
</dbReference>
<feature type="binding site" evidence="6">
    <location>
        <position position="135"/>
    </location>
    <ligand>
        <name>biotin</name>
        <dbReference type="ChEBI" id="CHEBI:57586"/>
    </ligand>
</feature>
<dbReference type="GO" id="GO:0005737">
    <property type="term" value="C:cytoplasm"/>
    <property type="evidence" value="ECO:0007669"/>
    <property type="project" value="TreeGrafter"/>
</dbReference>
<dbReference type="AlphaFoldDB" id="F7XY20"/>
<feature type="DNA-binding region" description="H-T-H motif" evidence="6">
    <location>
        <begin position="43"/>
        <end position="62"/>
    </location>
</feature>
<dbReference type="GO" id="GO:0006355">
    <property type="term" value="P:regulation of DNA-templated transcription"/>
    <property type="evidence" value="ECO:0007669"/>
    <property type="project" value="UniProtKB-UniRule"/>
</dbReference>
<organism evidence="8 9">
    <name type="scientific">Moranella endobia (strain PCIT)</name>
    <dbReference type="NCBI Taxonomy" id="903503"/>
    <lineage>
        <taxon>Bacteria</taxon>
        <taxon>Pseudomonadati</taxon>
        <taxon>Pseudomonadota</taxon>
        <taxon>Gammaproteobacteria</taxon>
        <taxon>Enterobacterales</taxon>
        <taxon>Enterobacteriaceae</taxon>
        <taxon>Candidatus Moranella</taxon>
    </lineage>
</organism>
<dbReference type="PANTHER" id="PTHR12835">
    <property type="entry name" value="BIOTIN PROTEIN LIGASE"/>
    <property type="match status" value="1"/>
</dbReference>
<reference evidence="8 9" key="2">
    <citation type="journal article" date="2011" name="Curr. Biol.">
        <title>An interdependent metabolic patchwork in the nested symbiosis of mealybugs.</title>
        <authorList>
            <person name="McCutcheon J.P."/>
            <person name="von Dohlen C.D."/>
        </authorList>
    </citation>
    <scope>NUCLEOTIDE SEQUENCE [LARGE SCALE GENOMIC DNA]</scope>
    <source>
        <strain evidence="8 9">PCIT</strain>
    </source>
</reference>
<name>F7XY20_MOREP</name>
<dbReference type="GO" id="GO:0003677">
    <property type="term" value="F:DNA binding"/>
    <property type="evidence" value="ECO:0007669"/>
    <property type="project" value="UniProtKB-UniRule"/>
</dbReference>
<feature type="domain" description="BPL/LPL catalytic" evidence="7">
    <location>
        <begin position="88"/>
        <end position="277"/>
    </location>
</feature>
<dbReference type="STRING" id="903503.MEPCIT_369"/>
<keyword evidence="6" id="KW-0805">Transcription regulation</keyword>
<evidence type="ECO:0000256" key="3">
    <source>
        <dbReference type="ARBA" id="ARBA00022840"/>
    </source>
</evidence>
<evidence type="ECO:0000256" key="5">
    <source>
        <dbReference type="ARBA" id="ARBA00047846"/>
    </source>
</evidence>
<dbReference type="InterPro" id="IPR030855">
    <property type="entry name" value="Bifunct_BirA"/>
</dbReference>